<comment type="caution">
    <text evidence="2">The sequence shown here is derived from an EMBL/GenBank/DDBJ whole genome shotgun (WGS) entry which is preliminary data.</text>
</comment>
<evidence type="ECO:0000259" key="1">
    <source>
        <dbReference type="Pfam" id="PF03732"/>
    </source>
</evidence>
<accession>A0A444Z5B3</accession>
<reference evidence="2 3" key="1">
    <citation type="submission" date="2019-01" db="EMBL/GenBank/DDBJ databases">
        <title>Sequencing of cultivated peanut Arachis hypogaea provides insights into genome evolution and oil improvement.</title>
        <authorList>
            <person name="Chen X."/>
        </authorList>
    </citation>
    <scope>NUCLEOTIDE SEQUENCE [LARGE SCALE GENOMIC DNA]</scope>
    <source>
        <strain evidence="3">cv. Fuhuasheng</strain>
        <tissue evidence="2">Leaves</tissue>
    </source>
</reference>
<protein>
    <recommendedName>
        <fullName evidence="1">Retrotransposon gag domain-containing protein</fullName>
    </recommendedName>
</protein>
<evidence type="ECO:0000313" key="3">
    <source>
        <dbReference type="Proteomes" id="UP000289738"/>
    </source>
</evidence>
<dbReference type="InterPro" id="IPR005162">
    <property type="entry name" value="Retrotrans_gag_dom"/>
</dbReference>
<sequence length="179" mass="21130">MRNRVVPSSYYNKIFRKFCKLQKDSQSVMEYHKEFLYLMDKANIKLSPEVLMERFLFGLHEDLVDKVQRYGYMTMEDLKSKRAKFEDQANVKVSDFKKDIIDRHKKMISSMPIFRSSSKLEIEEFVEYAVEDFAYLLVNYGGINMDEKEERQLIAHFGQDGESMAGKIEIAHLKDIATI</sequence>
<name>A0A444Z5B3_ARAHY</name>
<proteinExistence type="predicted"/>
<evidence type="ECO:0000313" key="2">
    <source>
        <dbReference type="EMBL" id="RYR09372.1"/>
    </source>
</evidence>
<dbReference type="Proteomes" id="UP000289738">
    <property type="component" value="Chromosome B05"/>
</dbReference>
<dbReference type="AlphaFoldDB" id="A0A444Z5B3"/>
<dbReference type="Pfam" id="PF03732">
    <property type="entry name" value="Retrotrans_gag"/>
    <property type="match status" value="1"/>
</dbReference>
<keyword evidence="3" id="KW-1185">Reference proteome</keyword>
<dbReference type="PANTHER" id="PTHR35046">
    <property type="entry name" value="ZINC KNUCKLE (CCHC-TYPE) FAMILY PROTEIN"/>
    <property type="match status" value="1"/>
</dbReference>
<organism evidence="2 3">
    <name type="scientific">Arachis hypogaea</name>
    <name type="common">Peanut</name>
    <dbReference type="NCBI Taxonomy" id="3818"/>
    <lineage>
        <taxon>Eukaryota</taxon>
        <taxon>Viridiplantae</taxon>
        <taxon>Streptophyta</taxon>
        <taxon>Embryophyta</taxon>
        <taxon>Tracheophyta</taxon>
        <taxon>Spermatophyta</taxon>
        <taxon>Magnoliopsida</taxon>
        <taxon>eudicotyledons</taxon>
        <taxon>Gunneridae</taxon>
        <taxon>Pentapetalae</taxon>
        <taxon>rosids</taxon>
        <taxon>fabids</taxon>
        <taxon>Fabales</taxon>
        <taxon>Fabaceae</taxon>
        <taxon>Papilionoideae</taxon>
        <taxon>50 kb inversion clade</taxon>
        <taxon>dalbergioids sensu lato</taxon>
        <taxon>Dalbergieae</taxon>
        <taxon>Pterocarpus clade</taxon>
        <taxon>Arachis</taxon>
    </lineage>
</organism>
<gene>
    <name evidence="2" type="ORF">Ahy_B05g077671</name>
</gene>
<dbReference type="PANTHER" id="PTHR35046:SF24">
    <property type="entry name" value="RETROTRANSPOSON GAG DOMAIN-CONTAINING PROTEIN"/>
    <property type="match status" value="1"/>
</dbReference>
<feature type="domain" description="Retrotransposon gag" evidence="1">
    <location>
        <begin position="1"/>
        <end position="60"/>
    </location>
</feature>
<dbReference type="EMBL" id="SDMP01000015">
    <property type="protein sequence ID" value="RYR09372.1"/>
    <property type="molecule type" value="Genomic_DNA"/>
</dbReference>